<dbReference type="InterPro" id="IPR026487">
    <property type="entry name" value="CHP04141"/>
</dbReference>
<name>A0A078M3M3_9PSED</name>
<evidence type="ECO:0000313" key="1">
    <source>
        <dbReference type="EMBL" id="CEA00834.1"/>
    </source>
</evidence>
<dbReference type="RefSeq" id="WP_076939705.1">
    <property type="nucleotide sequence ID" value="NZ_LK391969.1"/>
</dbReference>
<dbReference type="OrthoDB" id="6401683at2"/>
<sequence>MKLNVVCYLIKEGTTEDDALDKDKISKRTPIEINGVLCGLYIKKSRSEPKWSKLFNDVDGIDPNIFRSESVRGLLVVNIENRIFAFTFGHGRSMLKSFMVERGFGLRVTLNLGDSDQIKSIDKSTLEKVSLNTRSQTSKNTNVNDFDFEFDQEILKSICAVVEDNDSESSEVVSGCDSVSINTEIELDKFPELAKRLLVAYRDDKYQEKYPWVDFIQFVADPSLLQELNEEMANLLNEEKYDDVWISPPEVIDYNDFSGFVYKIKNGQSPCLHGELDLSSYIAESKPRKPITIDSLKRREIYKFNAEEKNIGGWPVFHCMNCELTLNDETYILNDGKWYRIDSEFSEAVNNFFNSLDKCRIEFPPYNGMKEGEYLRKISDGENFALLDQQWIHPKGTGNRLEFCDLLSQCDAFIHVKKYGSSSVLSHLFSQASVATDFLMNDPSVQEQVNKHLEETYLSVNFNSEDSPRKYRIVLAIMQKNAGDLHLPFFSKVNLRHHARRLINMGFKVELAKININ</sequence>
<dbReference type="AlphaFoldDB" id="A0A078M3M3"/>
<protein>
    <recommendedName>
        <fullName evidence="2">Sporadically distributed protein, TIGR04141 family</fullName>
    </recommendedName>
</protein>
<dbReference type="EMBL" id="LK391969">
    <property type="protein sequence ID" value="CEF25285.1"/>
    <property type="molecule type" value="Genomic_DNA"/>
</dbReference>
<organism evidence="1">
    <name type="scientific">Pseudomonas saudimassiliensis</name>
    <dbReference type="NCBI Taxonomy" id="1461581"/>
    <lineage>
        <taxon>Bacteria</taxon>
        <taxon>Pseudomonadati</taxon>
        <taxon>Pseudomonadota</taxon>
        <taxon>Gammaproteobacteria</taxon>
        <taxon>Pseudomonadales</taxon>
        <taxon>Pseudomonadaceae</taxon>
        <taxon>Pseudomonas</taxon>
    </lineage>
</organism>
<proteinExistence type="predicted"/>
<accession>A0A078M3M3</accession>
<gene>
    <name evidence="1" type="ORF">BN1049_00187</name>
</gene>
<dbReference type="EMBL" id="LM997413">
    <property type="protein sequence ID" value="CEA00834.1"/>
    <property type="molecule type" value="Genomic_DNA"/>
</dbReference>
<dbReference type="NCBIfam" id="TIGR04141">
    <property type="entry name" value="TIGR04141 family sporadically distributed protein"/>
    <property type="match status" value="1"/>
</dbReference>
<dbReference type="Pfam" id="PF19614">
    <property type="entry name" value="DUF6119"/>
    <property type="match status" value="1"/>
</dbReference>
<reference evidence="1" key="1">
    <citation type="submission" date="2014-07" db="EMBL/GenBank/DDBJ databases">
        <authorList>
            <person name="Urmite Genomes Urmite Genomes"/>
        </authorList>
    </citation>
    <scope>NUCLEOTIDE SEQUENCE</scope>
    <source>
        <strain evidence="1">12M76_air</strain>
    </source>
</reference>
<evidence type="ECO:0008006" key="2">
    <source>
        <dbReference type="Google" id="ProtNLM"/>
    </source>
</evidence>
<dbReference type="PATRIC" id="fig|1461581.3.peg.182"/>